<reference evidence="6 7" key="1">
    <citation type="journal article" date="2015" name="Proc. Natl. Acad. Sci. U.S.A.">
        <title>Cultivation of a human-associated TM7 phylotype reveals a reduced genome and epibiotic parasitic lifestyle.</title>
        <authorList>
            <person name="He X."/>
            <person name="McLean J.S."/>
            <person name="Edlund A."/>
            <person name="Yooseph S."/>
            <person name="Hall A.P."/>
            <person name="Liu S.Y."/>
            <person name="Dorrestein P.C."/>
            <person name="Esquenazi E."/>
            <person name="Hunter R.C."/>
            <person name="Cheng G."/>
            <person name="Nelson K.E."/>
            <person name="Lux R."/>
            <person name="Shi W."/>
        </authorList>
    </citation>
    <scope>NUCLEOTIDE SEQUENCE [LARGE SCALE GENOMIC DNA]</scope>
    <source>
        <strain evidence="6 7">TM7x</strain>
    </source>
</reference>
<dbReference type="Gene3D" id="3.80.10.10">
    <property type="entry name" value="Ribonuclease Inhibitor"/>
    <property type="match status" value="1"/>
</dbReference>
<evidence type="ECO:0000259" key="5">
    <source>
        <dbReference type="PROSITE" id="PS51762"/>
    </source>
</evidence>
<keyword evidence="3" id="KW-1133">Transmembrane helix</keyword>
<dbReference type="InterPro" id="IPR000757">
    <property type="entry name" value="Beta-glucanase-like"/>
</dbReference>
<feature type="region of interest" description="Disordered" evidence="2">
    <location>
        <begin position="487"/>
        <end position="513"/>
    </location>
</feature>
<dbReference type="PROSITE" id="PS51450">
    <property type="entry name" value="LRR"/>
    <property type="match status" value="1"/>
</dbReference>
<organism evidence="6 7">
    <name type="scientific">Candidatus Nanosynbacter lyticus</name>
    <dbReference type="NCBI Taxonomy" id="2093824"/>
    <lineage>
        <taxon>Bacteria</taxon>
        <taxon>Candidatus Saccharimonadota</taxon>
        <taxon>Candidatus Saccharimonadia</taxon>
        <taxon>Candidatus Nanosynbacterales</taxon>
        <taxon>Candidatus Nanosynbacteraceae</taxon>
        <taxon>Candidatus Nanosynbacter</taxon>
    </lineage>
</organism>
<gene>
    <name evidence="6" type="ORF">TM7x_03620</name>
</gene>
<sequence>MLIKKRFSNKKVKALAGIMTACLIFGGTLFALPIQNARGNDDSYPPNDDNYEKVWWDEFNDTSLNREKWDYYVGGWNASEVQNCYKDSPENVNVSGGSLNLVGLYKPGLTCNQGRNGDFTSGFVHTKDKKAWTYGYFEARIKMPTNKSTWPAFWMSPQEAKYGGWPKSGEIDIVETKGSNLNYAASDAHWGISAVNKSHSQRVIGTDKFSDTSQWHTYGVKWTEGKLEFYIDGNRYHEIKNFSQPNSTNHPGPFNIPFYLRLNLAIGGSYIDAPWKDAHNSIADFPATMSIDYVRVYQRKPRQPKNVNVPDSNLRTLLNQKLAAQLGTTRTNDQVITDVELESLTNLNLDAAPNAPLDQRINNLTGLEATKNLTALSLQNNAISDLRPLAGLASLTSLNLNDQLIASSTNTDSFASPLRDPAGNTVDINNSAEVANDAANPGKIKLLSPIRDGNPHLIVANWSRNVTIGTASAVFSGKLNVTATLQAAPTPQPQPNPSTPSNTQKPGKTQSSNNSLASTGFNILLGVVTALLIGIAGMFILR</sequence>
<comment type="similarity">
    <text evidence="1">Belongs to the glycosyl hydrolase 16 family.</text>
</comment>
<evidence type="ECO:0000256" key="4">
    <source>
        <dbReference type="SAM" id="SignalP"/>
    </source>
</evidence>
<dbReference type="InterPro" id="IPR050546">
    <property type="entry name" value="Glycosyl_Hydrlase_16"/>
</dbReference>
<evidence type="ECO:0000313" key="6">
    <source>
        <dbReference type="EMBL" id="AJA06652.1"/>
    </source>
</evidence>
<dbReference type="CDD" id="cd08023">
    <property type="entry name" value="GH16_laminarinase_like"/>
    <property type="match status" value="1"/>
</dbReference>
<accession>A0A6S4GRI9</accession>
<feature type="domain" description="GH16" evidence="5">
    <location>
        <begin position="37"/>
        <end position="302"/>
    </location>
</feature>
<dbReference type="GO" id="GO:0005975">
    <property type="term" value="P:carbohydrate metabolic process"/>
    <property type="evidence" value="ECO:0007669"/>
    <property type="project" value="InterPro"/>
</dbReference>
<dbReference type="KEGG" id="sox:TM7x_03620"/>
<dbReference type="AlphaFoldDB" id="A0A6S4GRI9"/>
<dbReference type="Proteomes" id="UP000030902">
    <property type="component" value="Chromosome"/>
</dbReference>
<feature type="chain" id="PRO_5028365952" evidence="4">
    <location>
        <begin position="32"/>
        <end position="542"/>
    </location>
</feature>
<proteinExistence type="inferred from homology"/>
<dbReference type="PROSITE" id="PS51762">
    <property type="entry name" value="GH16_2"/>
    <property type="match status" value="1"/>
</dbReference>
<dbReference type="Pfam" id="PF00722">
    <property type="entry name" value="Glyco_hydro_16"/>
    <property type="match status" value="1"/>
</dbReference>
<dbReference type="InterPro" id="IPR013320">
    <property type="entry name" value="ConA-like_dom_sf"/>
</dbReference>
<keyword evidence="7" id="KW-1185">Reference proteome</keyword>
<protein>
    <submittedName>
        <fullName evidence="6">1,3-beta-glucanase</fullName>
    </submittedName>
</protein>
<dbReference type="Gene3D" id="2.60.120.200">
    <property type="match status" value="1"/>
</dbReference>
<evidence type="ECO:0000256" key="1">
    <source>
        <dbReference type="ARBA" id="ARBA00006865"/>
    </source>
</evidence>
<feature type="transmembrane region" description="Helical" evidence="3">
    <location>
        <begin position="520"/>
        <end position="541"/>
    </location>
</feature>
<evidence type="ECO:0000256" key="3">
    <source>
        <dbReference type="SAM" id="Phobius"/>
    </source>
</evidence>
<feature type="signal peptide" evidence="4">
    <location>
        <begin position="1"/>
        <end position="31"/>
    </location>
</feature>
<dbReference type="RefSeq" id="WP_052198878.1">
    <property type="nucleotide sequence ID" value="NZ_CP007496.1"/>
</dbReference>
<dbReference type="SUPFAM" id="SSF52058">
    <property type="entry name" value="L domain-like"/>
    <property type="match status" value="1"/>
</dbReference>
<name>A0A6S4GRI9_9BACT</name>
<dbReference type="PANTHER" id="PTHR10963:SF55">
    <property type="entry name" value="GLYCOSIDE HYDROLASE FAMILY 16 PROTEIN"/>
    <property type="match status" value="1"/>
</dbReference>
<keyword evidence="3" id="KW-0812">Transmembrane</keyword>
<keyword evidence="3" id="KW-0472">Membrane</keyword>
<dbReference type="InterPro" id="IPR032675">
    <property type="entry name" value="LRR_dom_sf"/>
</dbReference>
<dbReference type="PANTHER" id="PTHR10963">
    <property type="entry name" value="GLYCOSYL HYDROLASE-RELATED"/>
    <property type="match status" value="1"/>
</dbReference>
<evidence type="ECO:0000313" key="7">
    <source>
        <dbReference type="Proteomes" id="UP000030902"/>
    </source>
</evidence>
<dbReference type="SUPFAM" id="SSF49899">
    <property type="entry name" value="Concanavalin A-like lectins/glucanases"/>
    <property type="match status" value="1"/>
</dbReference>
<keyword evidence="4" id="KW-0732">Signal</keyword>
<dbReference type="InterPro" id="IPR001611">
    <property type="entry name" value="Leu-rich_rpt"/>
</dbReference>
<evidence type="ECO:0000256" key="2">
    <source>
        <dbReference type="SAM" id="MobiDB-lite"/>
    </source>
</evidence>
<dbReference type="GO" id="GO:0004553">
    <property type="term" value="F:hydrolase activity, hydrolyzing O-glycosyl compounds"/>
    <property type="evidence" value="ECO:0007669"/>
    <property type="project" value="InterPro"/>
</dbReference>
<dbReference type="EMBL" id="CP007496">
    <property type="protein sequence ID" value="AJA06652.1"/>
    <property type="molecule type" value="Genomic_DNA"/>
</dbReference>